<proteinExistence type="predicted"/>
<comment type="caution">
    <text evidence="1">The sequence shown here is derived from an EMBL/GenBank/DDBJ whole genome shotgun (WGS) entry which is preliminary data.</text>
</comment>
<evidence type="ECO:0000313" key="2">
    <source>
        <dbReference type="Proteomes" id="UP000316304"/>
    </source>
</evidence>
<gene>
    <name evidence="1" type="ORF">Pla52o_32230</name>
</gene>
<dbReference type="Proteomes" id="UP000316304">
    <property type="component" value="Unassembled WGS sequence"/>
</dbReference>
<dbReference type="AlphaFoldDB" id="A0A5C6CHG2"/>
<reference evidence="1 2" key="1">
    <citation type="submission" date="2019-02" db="EMBL/GenBank/DDBJ databases">
        <title>Deep-cultivation of Planctomycetes and their phenomic and genomic characterization uncovers novel biology.</title>
        <authorList>
            <person name="Wiegand S."/>
            <person name="Jogler M."/>
            <person name="Boedeker C."/>
            <person name="Pinto D."/>
            <person name="Vollmers J."/>
            <person name="Rivas-Marin E."/>
            <person name="Kohn T."/>
            <person name="Peeters S.H."/>
            <person name="Heuer A."/>
            <person name="Rast P."/>
            <person name="Oberbeckmann S."/>
            <person name="Bunk B."/>
            <person name="Jeske O."/>
            <person name="Meyerdierks A."/>
            <person name="Storesund J.E."/>
            <person name="Kallscheuer N."/>
            <person name="Luecker S."/>
            <person name="Lage O.M."/>
            <person name="Pohl T."/>
            <person name="Merkel B.J."/>
            <person name="Hornburger P."/>
            <person name="Mueller R.-W."/>
            <person name="Bruemmer F."/>
            <person name="Labrenz M."/>
            <person name="Spormann A.M."/>
            <person name="Op Den Camp H."/>
            <person name="Overmann J."/>
            <person name="Amann R."/>
            <person name="Jetten M.S.M."/>
            <person name="Mascher T."/>
            <person name="Medema M.H."/>
            <person name="Devos D.P."/>
            <person name="Kaster A.-K."/>
            <person name="Ovreas L."/>
            <person name="Rohde M."/>
            <person name="Galperin M.Y."/>
            <person name="Jogler C."/>
        </authorList>
    </citation>
    <scope>NUCLEOTIDE SEQUENCE [LARGE SCALE GENOMIC DNA]</scope>
    <source>
        <strain evidence="1 2">Pla52o</strain>
    </source>
</reference>
<evidence type="ECO:0000313" key="1">
    <source>
        <dbReference type="EMBL" id="TWU22169.1"/>
    </source>
</evidence>
<keyword evidence="2" id="KW-1185">Reference proteome</keyword>
<protein>
    <submittedName>
        <fullName evidence="1">Uncharacterized protein</fullName>
    </submittedName>
</protein>
<organism evidence="1 2">
    <name type="scientific">Novipirellula galeiformis</name>
    <dbReference type="NCBI Taxonomy" id="2528004"/>
    <lineage>
        <taxon>Bacteria</taxon>
        <taxon>Pseudomonadati</taxon>
        <taxon>Planctomycetota</taxon>
        <taxon>Planctomycetia</taxon>
        <taxon>Pirellulales</taxon>
        <taxon>Pirellulaceae</taxon>
        <taxon>Novipirellula</taxon>
    </lineage>
</organism>
<sequence>MFLDPVAPENTWHLRRSTYEYYLCGSPVAVAPLVIPDVMARLV</sequence>
<accession>A0A5C6CHG2</accession>
<name>A0A5C6CHG2_9BACT</name>
<dbReference type="EMBL" id="SJPT01000005">
    <property type="protein sequence ID" value="TWU22169.1"/>
    <property type="molecule type" value="Genomic_DNA"/>
</dbReference>